<feature type="chain" id="PRO_5043339771" description="Mid2 domain-containing protein" evidence="3">
    <location>
        <begin position="26"/>
        <end position="874"/>
    </location>
</feature>
<dbReference type="GO" id="GO:0009986">
    <property type="term" value="C:cell surface"/>
    <property type="evidence" value="ECO:0007669"/>
    <property type="project" value="TreeGrafter"/>
</dbReference>
<dbReference type="GO" id="GO:0030010">
    <property type="term" value="P:establishment of cell polarity"/>
    <property type="evidence" value="ECO:0007669"/>
    <property type="project" value="TreeGrafter"/>
</dbReference>
<feature type="compositionally biased region" description="Low complexity" evidence="1">
    <location>
        <begin position="247"/>
        <end position="267"/>
    </location>
</feature>
<dbReference type="EMBL" id="JAVHJL010000011">
    <property type="protein sequence ID" value="KAK6496496.1"/>
    <property type="molecule type" value="Genomic_DNA"/>
</dbReference>
<comment type="caution">
    <text evidence="4">The sequence shown here is derived from an EMBL/GenBank/DDBJ whole genome shotgun (WGS) entry which is preliminary data.</text>
</comment>
<evidence type="ECO:0008006" key="6">
    <source>
        <dbReference type="Google" id="ProtNLM"/>
    </source>
</evidence>
<feature type="region of interest" description="Disordered" evidence="1">
    <location>
        <begin position="327"/>
        <end position="496"/>
    </location>
</feature>
<keyword evidence="2" id="KW-1133">Transmembrane helix</keyword>
<protein>
    <recommendedName>
        <fullName evidence="6">Mid2 domain-containing protein</fullName>
    </recommendedName>
</protein>
<dbReference type="GO" id="GO:0007232">
    <property type="term" value="P:osmosensory signaling pathway via Sho1 osmosensor"/>
    <property type="evidence" value="ECO:0007669"/>
    <property type="project" value="InterPro"/>
</dbReference>
<evidence type="ECO:0000256" key="2">
    <source>
        <dbReference type="SAM" id="Phobius"/>
    </source>
</evidence>
<feature type="compositionally biased region" description="Low complexity" evidence="1">
    <location>
        <begin position="327"/>
        <end position="370"/>
    </location>
</feature>
<keyword evidence="3" id="KW-0732">Signal</keyword>
<feature type="compositionally biased region" description="Polar residues" evidence="1">
    <location>
        <begin position="448"/>
        <end position="469"/>
    </location>
</feature>
<name>A0AAV9VVA0_9PEZI</name>
<dbReference type="GO" id="GO:0006972">
    <property type="term" value="P:hyperosmotic response"/>
    <property type="evidence" value="ECO:0007669"/>
    <property type="project" value="TreeGrafter"/>
</dbReference>
<feature type="compositionally biased region" description="Low complexity" evidence="1">
    <location>
        <begin position="377"/>
        <end position="413"/>
    </location>
</feature>
<feature type="compositionally biased region" description="Polar residues" evidence="1">
    <location>
        <begin position="733"/>
        <end position="743"/>
    </location>
</feature>
<dbReference type="PANTHER" id="PTHR35778">
    <property type="entry name" value="SIGNALING MUCIN HKR1-RELATED"/>
    <property type="match status" value="1"/>
</dbReference>
<keyword evidence="5" id="KW-1185">Reference proteome</keyword>
<organism evidence="4 5">
    <name type="scientific">Arthrobotrys musiformis</name>
    <dbReference type="NCBI Taxonomy" id="47236"/>
    <lineage>
        <taxon>Eukaryota</taxon>
        <taxon>Fungi</taxon>
        <taxon>Dikarya</taxon>
        <taxon>Ascomycota</taxon>
        <taxon>Pezizomycotina</taxon>
        <taxon>Orbiliomycetes</taxon>
        <taxon>Orbiliales</taxon>
        <taxon>Orbiliaceae</taxon>
        <taxon>Arthrobotrys</taxon>
    </lineage>
</organism>
<evidence type="ECO:0000313" key="4">
    <source>
        <dbReference type="EMBL" id="KAK6496496.1"/>
    </source>
</evidence>
<dbReference type="GO" id="GO:0005576">
    <property type="term" value="C:extracellular region"/>
    <property type="evidence" value="ECO:0007669"/>
    <property type="project" value="TreeGrafter"/>
</dbReference>
<feature type="compositionally biased region" description="Polar residues" evidence="1">
    <location>
        <begin position="479"/>
        <end position="496"/>
    </location>
</feature>
<dbReference type="Proteomes" id="UP001370758">
    <property type="component" value="Unassembled WGS sequence"/>
</dbReference>
<feature type="region of interest" description="Disordered" evidence="1">
    <location>
        <begin position="797"/>
        <end position="874"/>
    </location>
</feature>
<keyword evidence="2" id="KW-0472">Membrane</keyword>
<feature type="compositionally biased region" description="Low complexity" evidence="1">
    <location>
        <begin position="207"/>
        <end position="228"/>
    </location>
</feature>
<evidence type="ECO:0000313" key="5">
    <source>
        <dbReference type="Proteomes" id="UP001370758"/>
    </source>
</evidence>
<feature type="region of interest" description="Disordered" evidence="1">
    <location>
        <begin position="65"/>
        <end position="86"/>
    </location>
</feature>
<accession>A0AAV9VVA0</accession>
<feature type="compositionally biased region" description="Polar residues" evidence="1">
    <location>
        <begin position="429"/>
        <end position="441"/>
    </location>
</feature>
<feature type="compositionally biased region" description="Polar residues" evidence="1">
    <location>
        <begin position="166"/>
        <end position="201"/>
    </location>
</feature>
<feature type="compositionally biased region" description="Low complexity" evidence="1">
    <location>
        <begin position="284"/>
        <end position="308"/>
    </location>
</feature>
<feature type="region of interest" description="Disordered" evidence="1">
    <location>
        <begin position="700"/>
        <end position="762"/>
    </location>
</feature>
<feature type="region of interest" description="Disordered" evidence="1">
    <location>
        <begin position="247"/>
        <end position="311"/>
    </location>
</feature>
<feature type="compositionally biased region" description="Polar residues" evidence="1">
    <location>
        <begin position="814"/>
        <end position="843"/>
    </location>
</feature>
<sequence>MKPPSTTFLVCLFPILAPTLAFAHARPHPHPHARAAGGRPDISDVEKLKLKRQLPVLNDTIIPIESETTSSTTSSTTLPPLTTTSKSTINLDDALSSIESGVLGGGDTTTTTATSSEPAVTTTSAETTTTKDTSTTAASTTSQADDASSSSPPSSSSPALSSTDPGSETTSSEDLSLPTSIPSPTVTSGVTTGLNTPSLTVQPPIPVETTSDTTSEAETTSVVSSSSTRSQIPIIETLSDILTSLLPQDSTSTSSSDADAITTSAGTKETSETTASGTKETTDAETTADPTTTAPPESTTEATTTSKPGLDDVLSSILSGVVSDVTSSVDVTTLPPNATDVVSTTVPDVTSVITDLPTTTEEPTSDPTAEPTDDPTSEPTDVPTTTTTTEPTAEPTADTTTSDPSAPTTEPPVETTPPPDTTVIPSTDLPSNSTSDPTSVITDLPPTGVTTSLPTSDVATTSDGVTSAPGTDIPDPTTALGNSTVIPPETSITSGAVETTPTLEPTITSVDPSSVSLTDALPTITSETQLPPPDLDTSSLWFGTSLVTQGTPTASDQSSIAVVPTSLPSGVPEAITPPGGVPEEPDNSTLIQIGFTREYNYAFVSDSLQSAAQICDFLPKGLADGLGVDRSQLRMHSLQPLQPDGLDYIVTLGLVYIPTIMLNKLTTDIHIPLSDLYNNRNPTIKAFMNTIDPSIPLIPGEDIALKPPSNTGSSGGGDPNDPSWVKDGDNIVDGSQATSTAGTDQIDGADPYSAKGGVQDKTTPKTVTIGIASVGAAALYGVAMYFLAKRYRRNRLSHRRSQSLAGGGIEPPQMSDTRSSGALSPMMSTHFFNNGRTTPTTPVGSDKRGSKGSKTSARGQISAPMMSENSLGWD</sequence>
<dbReference type="AlphaFoldDB" id="A0AAV9VVA0"/>
<dbReference type="GO" id="GO:0031505">
    <property type="term" value="P:fungal-type cell wall organization"/>
    <property type="evidence" value="ECO:0007669"/>
    <property type="project" value="TreeGrafter"/>
</dbReference>
<feature type="compositionally biased region" description="Low complexity" evidence="1">
    <location>
        <begin position="108"/>
        <end position="165"/>
    </location>
</feature>
<dbReference type="GO" id="GO:0005034">
    <property type="term" value="F:osmosensor activity"/>
    <property type="evidence" value="ECO:0007669"/>
    <property type="project" value="InterPro"/>
</dbReference>
<keyword evidence="2" id="KW-0812">Transmembrane</keyword>
<feature type="region of interest" description="Disordered" evidence="1">
    <location>
        <begin position="100"/>
        <end position="229"/>
    </location>
</feature>
<dbReference type="GO" id="GO:0001402">
    <property type="term" value="P:signal transduction involved in filamentous growth"/>
    <property type="evidence" value="ECO:0007669"/>
    <property type="project" value="TreeGrafter"/>
</dbReference>
<reference evidence="4 5" key="1">
    <citation type="submission" date="2023-08" db="EMBL/GenBank/DDBJ databases">
        <authorList>
            <person name="Palmer J.M."/>
        </authorList>
    </citation>
    <scope>NUCLEOTIDE SEQUENCE [LARGE SCALE GENOMIC DNA]</scope>
    <source>
        <strain evidence="4 5">TWF481</strain>
    </source>
</reference>
<feature type="transmembrane region" description="Helical" evidence="2">
    <location>
        <begin position="767"/>
        <end position="788"/>
    </location>
</feature>
<dbReference type="GO" id="GO:0030427">
    <property type="term" value="C:site of polarized growth"/>
    <property type="evidence" value="ECO:0007669"/>
    <property type="project" value="TreeGrafter"/>
</dbReference>
<dbReference type="GO" id="GO:0005886">
    <property type="term" value="C:plasma membrane"/>
    <property type="evidence" value="ECO:0007669"/>
    <property type="project" value="InterPro"/>
</dbReference>
<dbReference type="PANTHER" id="PTHR35778:SF1">
    <property type="entry name" value="SIGNALING MUCIN HKR1-RELATED"/>
    <property type="match status" value="1"/>
</dbReference>
<feature type="signal peptide" evidence="3">
    <location>
        <begin position="1"/>
        <end position="25"/>
    </location>
</feature>
<dbReference type="InterPro" id="IPR039295">
    <property type="entry name" value="MSB2"/>
</dbReference>
<evidence type="ECO:0000256" key="3">
    <source>
        <dbReference type="SAM" id="SignalP"/>
    </source>
</evidence>
<gene>
    <name evidence="4" type="ORF">TWF481_002512</name>
</gene>
<evidence type="ECO:0000256" key="1">
    <source>
        <dbReference type="SAM" id="MobiDB-lite"/>
    </source>
</evidence>
<proteinExistence type="predicted"/>